<dbReference type="PROSITE" id="PS50216">
    <property type="entry name" value="DHHC"/>
    <property type="match status" value="1"/>
</dbReference>
<keyword evidence="13" id="KW-0449">Lipoprotein</keyword>
<dbReference type="InterPro" id="IPR039859">
    <property type="entry name" value="PFA4/ZDH16/20/ERF2-like"/>
</dbReference>
<evidence type="ECO:0000256" key="3">
    <source>
        <dbReference type="ARBA" id="ARBA00004653"/>
    </source>
</evidence>
<evidence type="ECO:0000256" key="2">
    <source>
        <dbReference type="ARBA" id="ARBA00004651"/>
    </source>
</evidence>
<comment type="domain">
    <text evidence="16">The DHHC domain is required for palmitoyltransferase activity.</text>
</comment>
<dbReference type="GO" id="GO:0000139">
    <property type="term" value="C:Golgi membrane"/>
    <property type="evidence" value="ECO:0007669"/>
    <property type="project" value="UniProtKB-SubCell"/>
</dbReference>
<proteinExistence type="inferred from homology"/>
<evidence type="ECO:0000313" key="19">
    <source>
        <dbReference type="Proteomes" id="UP001142489"/>
    </source>
</evidence>
<dbReference type="GO" id="GO:0019706">
    <property type="term" value="F:protein-cysteine S-palmitoyltransferase activity"/>
    <property type="evidence" value="ECO:0007669"/>
    <property type="project" value="UniProtKB-EC"/>
</dbReference>
<evidence type="ECO:0000256" key="12">
    <source>
        <dbReference type="ARBA" id="ARBA00023139"/>
    </source>
</evidence>
<comment type="subcellular location">
    <subcellularLocation>
        <location evidence="2">Cell membrane</location>
        <topology evidence="2">Multi-pass membrane protein</topology>
    </subcellularLocation>
    <subcellularLocation>
        <location evidence="1">Endoplasmic reticulum membrane</location>
        <topology evidence="1">Multi-pass membrane protein</topology>
    </subcellularLocation>
    <subcellularLocation>
        <location evidence="3">Golgi apparatus membrane</location>
        <topology evidence="3">Multi-pass membrane protein</topology>
    </subcellularLocation>
</comment>
<feature type="transmembrane region" description="Helical" evidence="16">
    <location>
        <begin position="89"/>
        <end position="109"/>
    </location>
</feature>
<evidence type="ECO:0000256" key="4">
    <source>
        <dbReference type="ARBA" id="ARBA00008574"/>
    </source>
</evidence>
<comment type="caution">
    <text evidence="18">The sequence shown here is derived from an EMBL/GenBank/DDBJ whole genome shotgun (WGS) entry which is preliminary data.</text>
</comment>
<comment type="similarity">
    <text evidence="4 16">Belongs to the DHHC palmitoyltransferase family.</text>
</comment>
<protein>
    <recommendedName>
        <fullName evidence="16">Palmitoyltransferase</fullName>
        <ecNumber evidence="16">2.3.1.225</ecNumber>
    </recommendedName>
</protein>
<dbReference type="GO" id="GO:0005789">
    <property type="term" value="C:endoplasmic reticulum membrane"/>
    <property type="evidence" value="ECO:0007669"/>
    <property type="project" value="UniProtKB-SubCell"/>
</dbReference>
<keyword evidence="12" id="KW-0564">Palmitate</keyword>
<evidence type="ECO:0000313" key="18">
    <source>
        <dbReference type="EMBL" id="KAJ7306059.1"/>
    </source>
</evidence>
<evidence type="ECO:0000256" key="14">
    <source>
        <dbReference type="ARBA" id="ARBA00023315"/>
    </source>
</evidence>
<keyword evidence="5" id="KW-1003">Cell membrane</keyword>
<feature type="domain" description="Palmitoyltransferase DHHC" evidence="17">
    <location>
        <begin position="184"/>
        <end position="329"/>
    </location>
</feature>
<feature type="transmembrane region" description="Helical" evidence="16">
    <location>
        <begin position="22"/>
        <end position="43"/>
    </location>
</feature>
<dbReference type="PANTHER" id="PTHR22883">
    <property type="entry name" value="ZINC FINGER DHHC DOMAIN CONTAINING PROTEIN"/>
    <property type="match status" value="1"/>
</dbReference>
<reference evidence="18" key="1">
    <citation type="journal article" date="2023" name="DNA Res.">
        <title>Chromosome-level genome assembly of Phrynocephalus forsythii using third-generation DNA sequencing and Hi-C analysis.</title>
        <authorList>
            <person name="Qi Y."/>
            <person name="Zhao W."/>
            <person name="Zhao Y."/>
            <person name="Niu C."/>
            <person name="Cao S."/>
            <person name="Zhang Y."/>
        </authorList>
    </citation>
    <scope>NUCLEOTIDE SEQUENCE</scope>
    <source>
        <tissue evidence="18">Muscle</tissue>
    </source>
</reference>
<sequence length="368" mass="41911">MLPRLRAAGLKKKRKKVVRMDFLVLFLLYVLLVVLSVLLVCIYSGRKQSWPSRACTHVTQAISWVIPSRVQGAVHSLLHRLFHSRNRMFVVLHLALEALVYAEYTWEVFGYCRELAFSISFLLLPYLLLLVNVGFFLLCSTTDPEIPFGAHTCGFFLLLGTITQHNQAVFLHSYPYDGVLFEKGAQCATCHVRKPARSKHCGVCDACVHRFDHHCVWVNNCIGAFNTRYFLAYLLTLTSMAASMAAITTAFLTQVVLLSNLMLGRYTDHQGQEHPVDAFFLIQHLFLTFPRTVFMLGFVLVLSFILASYFCFACYLALTNQTSNEWFKSRRGAGSSDPHGRYRNIYSRGVWSNLGEIVRPFISPAKKR</sequence>
<evidence type="ECO:0000256" key="11">
    <source>
        <dbReference type="ARBA" id="ARBA00023136"/>
    </source>
</evidence>
<keyword evidence="14 16" id="KW-0012">Acyltransferase</keyword>
<feature type="transmembrane region" description="Helical" evidence="16">
    <location>
        <begin position="230"/>
        <end position="257"/>
    </location>
</feature>
<accession>A0A9Q1ARB6</accession>
<gene>
    <name evidence="18" type="ORF">JRQ81_010425</name>
</gene>
<evidence type="ECO:0000259" key="17">
    <source>
        <dbReference type="Pfam" id="PF01529"/>
    </source>
</evidence>
<keyword evidence="10" id="KW-0333">Golgi apparatus</keyword>
<evidence type="ECO:0000256" key="13">
    <source>
        <dbReference type="ARBA" id="ARBA00023288"/>
    </source>
</evidence>
<evidence type="ECO:0000256" key="7">
    <source>
        <dbReference type="ARBA" id="ARBA00022692"/>
    </source>
</evidence>
<name>A0A9Q1ARB6_9SAUR</name>
<dbReference type="EMBL" id="JAPFRF010000021">
    <property type="protein sequence ID" value="KAJ7306059.1"/>
    <property type="molecule type" value="Genomic_DNA"/>
</dbReference>
<feature type="transmembrane region" description="Helical" evidence="16">
    <location>
        <begin position="293"/>
        <end position="318"/>
    </location>
</feature>
<keyword evidence="8" id="KW-0256">Endoplasmic reticulum</keyword>
<dbReference type="GO" id="GO:0006612">
    <property type="term" value="P:protein targeting to membrane"/>
    <property type="evidence" value="ECO:0007669"/>
    <property type="project" value="TreeGrafter"/>
</dbReference>
<keyword evidence="9 16" id="KW-1133">Transmembrane helix</keyword>
<dbReference type="GO" id="GO:0005886">
    <property type="term" value="C:plasma membrane"/>
    <property type="evidence" value="ECO:0007669"/>
    <property type="project" value="UniProtKB-SubCell"/>
</dbReference>
<dbReference type="AlphaFoldDB" id="A0A9Q1ARB6"/>
<evidence type="ECO:0000256" key="8">
    <source>
        <dbReference type="ARBA" id="ARBA00022824"/>
    </source>
</evidence>
<keyword evidence="19" id="KW-1185">Reference proteome</keyword>
<evidence type="ECO:0000256" key="5">
    <source>
        <dbReference type="ARBA" id="ARBA00022475"/>
    </source>
</evidence>
<feature type="transmembrane region" description="Helical" evidence="16">
    <location>
        <begin position="115"/>
        <end position="138"/>
    </location>
</feature>
<dbReference type="PANTHER" id="PTHR22883:SF466">
    <property type="entry name" value="PALMITOYLTRANSFERASE ZDHHC4"/>
    <property type="match status" value="1"/>
</dbReference>
<evidence type="ECO:0000256" key="6">
    <source>
        <dbReference type="ARBA" id="ARBA00022679"/>
    </source>
</evidence>
<evidence type="ECO:0000256" key="10">
    <source>
        <dbReference type="ARBA" id="ARBA00023034"/>
    </source>
</evidence>
<organism evidence="18 19">
    <name type="scientific">Phrynocephalus forsythii</name>
    <dbReference type="NCBI Taxonomy" id="171643"/>
    <lineage>
        <taxon>Eukaryota</taxon>
        <taxon>Metazoa</taxon>
        <taxon>Chordata</taxon>
        <taxon>Craniata</taxon>
        <taxon>Vertebrata</taxon>
        <taxon>Euteleostomi</taxon>
        <taxon>Lepidosauria</taxon>
        <taxon>Squamata</taxon>
        <taxon>Bifurcata</taxon>
        <taxon>Unidentata</taxon>
        <taxon>Episquamata</taxon>
        <taxon>Toxicofera</taxon>
        <taxon>Iguania</taxon>
        <taxon>Acrodonta</taxon>
        <taxon>Agamidae</taxon>
        <taxon>Agaminae</taxon>
        <taxon>Phrynocephalus</taxon>
    </lineage>
</organism>
<dbReference type="OrthoDB" id="331948at2759"/>
<evidence type="ECO:0000256" key="1">
    <source>
        <dbReference type="ARBA" id="ARBA00004477"/>
    </source>
</evidence>
<keyword evidence="11 16" id="KW-0472">Membrane</keyword>
<dbReference type="InterPro" id="IPR001594">
    <property type="entry name" value="Palmitoyltrfase_DHHC"/>
</dbReference>
<evidence type="ECO:0000256" key="15">
    <source>
        <dbReference type="ARBA" id="ARBA00047790"/>
    </source>
</evidence>
<keyword evidence="6 16" id="KW-0808">Transferase</keyword>
<evidence type="ECO:0000256" key="9">
    <source>
        <dbReference type="ARBA" id="ARBA00022989"/>
    </source>
</evidence>
<comment type="catalytic activity">
    <reaction evidence="15">
        <text>L-cysteinyl-[protein] + hexadecanoyl-CoA = S-hexadecanoyl-L-cysteinyl-[protein] + CoA</text>
        <dbReference type="Rhea" id="RHEA:36683"/>
        <dbReference type="Rhea" id="RHEA-COMP:10131"/>
        <dbReference type="Rhea" id="RHEA-COMP:11032"/>
        <dbReference type="ChEBI" id="CHEBI:29950"/>
        <dbReference type="ChEBI" id="CHEBI:57287"/>
        <dbReference type="ChEBI" id="CHEBI:57379"/>
        <dbReference type="ChEBI" id="CHEBI:74151"/>
        <dbReference type="EC" id="2.3.1.225"/>
    </reaction>
    <physiologicalReaction direction="left-to-right" evidence="15">
        <dbReference type="Rhea" id="RHEA:36684"/>
    </physiologicalReaction>
</comment>
<evidence type="ECO:0000256" key="16">
    <source>
        <dbReference type="RuleBase" id="RU079119"/>
    </source>
</evidence>
<dbReference type="EC" id="2.3.1.225" evidence="16"/>
<dbReference type="Proteomes" id="UP001142489">
    <property type="component" value="Unassembled WGS sequence"/>
</dbReference>
<dbReference type="Pfam" id="PF01529">
    <property type="entry name" value="DHHC"/>
    <property type="match status" value="1"/>
</dbReference>
<keyword evidence="7 16" id="KW-0812">Transmembrane</keyword>